<name>A0A7S2ZJV6_9RHOD</name>
<accession>A0A7S2ZJV6</accession>
<reference evidence="2" key="1">
    <citation type="submission" date="2021-01" db="EMBL/GenBank/DDBJ databases">
        <authorList>
            <person name="Corre E."/>
            <person name="Pelletier E."/>
            <person name="Niang G."/>
            <person name="Scheremetjew M."/>
            <person name="Finn R."/>
            <person name="Kale V."/>
            <person name="Holt S."/>
            <person name="Cochrane G."/>
            <person name="Meng A."/>
            <person name="Brown T."/>
            <person name="Cohen L."/>
        </authorList>
    </citation>
    <scope>NUCLEOTIDE SEQUENCE</scope>
    <source>
        <strain evidence="2">CCMP 769</strain>
    </source>
</reference>
<feature type="chain" id="PRO_5031075135" description="ER membrane protein complex subunit 1" evidence="1">
    <location>
        <begin position="26"/>
        <end position="479"/>
    </location>
</feature>
<evidence type="ECO:0000313" key="2">
    <source>
        <dbReference type="EMBL" id="CAE0042501.1"/>
    </source>
</evidence>
<evidence type="ECO:0000256" key="1">
    <source>
        <dbReference type="SAM" id="SignalP"/>
    </source>
</evidence>
<dbReference type="AlphaFoldDB" id="A0A7S2ZJV6"/>
<gene>
    <name evidence="2" type="ORF">RMAR00112_LOCUS10466</name>
</gene>
<keyword evidence="1" id="KW-0732">Signal</keyword>
<proteinExistence type="predicted"/>
<dbReference type="EMBL" id="HBHW01013412">
    <property type="protein sequence ID" value="CAE0042501.1"/>
    <property type="molecule type" value="Transcribed_RNA"/>
</dbReference>
<sequence length="479" mass="53190">MGFTMKRVNLWAILLAIDLCSLVNGLNFDARSLPVRRNVKPLDIQDVLDDPLGAEVKQASVAWHSSRMAISANSNEGRGRVFIFRQEQGTWKQTAVQFPSTEAKDWVASDVAVSGMWTFFGTYRPDRGGEVTAYYDGQKTQVIKAEHSQFGQSLSASSRFLVISSRELIRWYSRTKGGSLELSQELAVSAVQHLRGIEDSGDALDSVTSFGELEFGSSWGIVALHSEVRILGMIFRRDASNWKPVRIMKFPERVSFPPWPMHIPERKDEPLPGEREFRGSVAVSGTKAVLGCKNCQFRHSVLVASLNDGRVAGIQELVVNDYFLYGLTPRRYGHSIAVTDKMLAVSDVSMQTRKVSIFSIEGPSSWNLVHWLYKPKSMNFRLPLFDISAFGDDILSCAVIEGQVRKFSPLIYHNATSFSVAEVGPGAGDGEDETPTERFYVDDAELNTKTRISLGVLSSASAIFLAHAGLTVWRLVNHS</sequence>
<feature type="signal peptide" evidence="1">
    <location>
        <begin position="1"/>
        <end position="25"/>
    </location>
</feature>
<protein>
    <recommendedName>
        <fullName evidence="3">ER membrane protein complex subunit 1</fullName>
    </recommendedName>
</protein>
<evidence type="ECO:0008006" key="3">
    <source>
        <dbReference type="Google" id="ProtNLM"/>
    </source>
</evidence>
<organism evidence="2">
    <name type="scientific">Rhodosorus marinus</name>
    <dbReference type="NCBI Taxonomy" id="101924"/>
    <lineage>
        <taxon>Eukaryota</taxon>
        <taxon>Rhodophyta</taxon>
        <taxon>Stylonematophyceae</taxon>
        <taxon>Stylonematales</taxon>
        <taxon>Stylonemataceae</taxon>
        <taxon>Rhodosorus</taxon>
    </lineage>
</organism>